<dbReference type="Proteomes" id="UP000662314">
    <property type="component" value="Unassembled WGS sequence"/>
</dbReference>
<proteinExistence type="predicted"/>
<dbReference type="AlphaFoldDB" id="A0A8J7LGR7"/>
<organism evidence="1 2">
    <name type="scientific">Dendronalium phyllosphericum CENA369</name>
    <dbReference type="NCBI Taxonomy" id="1725256"/>
    <lineage>
        <taxon>Bacteria</taxon>
        <taxon>Bacillati</taxon>
        <taxon>Cyanobacteriota</taxon>
        <taxon>Cyanophyceae</taxon>
        <taxon>Nostocales</taxon>
        <taxon>Nostocaceae</taxon>
        <taxon>Dendronalium</taxon>
        <taxon>Dendronalium phyllosphericum</taxon>
    </lineage>
</organism>
<reference evidence="1 2" key="1">
    <citation type="journal article" date="2021" name="Int. J. Syst. Evol. Microbiol.">
        <title>Amazonocrinis nigriterrae gen. nov., sp. nov., Atlanticothrix silvestris gen. nov., sp. nov. and Dendronalium phyllosphericum gen. nov., sp. nov., nostocacean cyanobacteria from Brazilian environments.</title>
        <authorList>
            <person name="Alvarenga D.O."/>
            <person name="Andreote A.P.D."/>
            <person name="Branco L.H.Z."/>
            <person name="Delbaje E."/>
            <person name="Cruz R.B."/>
            <person name="Varani A.M."/>
            <person name="Fiore M.F."/>
        </authorList>
    </citation>
    <scope>NUCLEOTIDE SEQUENCE [LARGE SCALE GENOMIC DNA]</scope>
    <source>
        <strain evidence="1 2">CENA369</strain>
    </source>
</reference>
<dbReference type="EMBL" id="JAECZA010000139">
    <property type="protein sequence ID" value="MBH8575413.1"/>
    <property type="molecule type" value="Genomic_DNA"/>
</dbReference>
<evidence type="ECO:0000313" key="2">
    <source>
        <dbReference type="Proteomes" id="UP000662314"/>
    </source>
</evidence>
<comment type="caution">
    <text evidence="1">The sequence shown here is derived from an EMBL/GenBank/DDBJ whole genome shotgun (WGS) entry which is preliminary data.</text>
</comment>
<evidence type="ECO:0000313" key="1">
    <source>
        <dbReference type="EMBL" id="MBH8575413.1"/>
    </source>
</evidence>
<gene>
    <name evidence="1" type="ORF">I8752_20850</name>
</gene>
<accession>A0A8J7LGR7</accession>
<dbReference type="RefSeq" id="WP_214434199.1">
    <property type="nucleotide sequence ID" value="NZ_CAWPUQ010000045.1"/>
</dbReference>
<protein>
    <submittedName>
        <fullName evidence="1">Uncharacterized protein</fullName>
    </submittedName>
</protein>
<name>A0A8J7LGR7_9NOST</name>
<keyword evidence="2" id="KW-1185">Reference proteome</keyword>
<sequence length="181" mass="20759">MIIQTHPYSKYGCDAIYRTYNYSDAWDKCSLENIANDDSNFAIRIFHDGKLWNTGGFTGIRYNVSKEQLWKVHPDYRNADEEIEICKCSYLYFVGRDNILTCLQDDCGREITYCPNCDYTLVAEDDNYDDCDDEDFDDYSDIPSACVGCANYDGNFYGEHQLICAINPYGCGSDSCSDFTN</sequence>